<accession>A0A399R6Z4</accession>
<gene>
    <name evidence="1" type="ORF">D1223_14955</name>
</gene>
<name>A0A399R6Z4_9PROT</name>
<dbReference type="Proteomes" id="UP000266385">
    <property type="component" value="Unassembled WGS sequence"/>
</dbReference>
<comment type="caution">
    <text evidence="1">The sequence shown here is derived from an EMBL/GenBank/DDBJ whole genome shotgun (WGS) entry which is preliminary data.</text>
</comment>
<dbReference type="AlphaFoldDB" id="A0A399R6Z4"/>
<protein>
    <submittedName>
        <fullName evidence="1">Uncharacterized protein</fullName>
    </submittedName>
</protein>
<reference evidence="1 2" key="1">
    <citation type="submission" date="2018-08" db="EMBL/GenBank/DDBJ databases">
        <title>Henriciella mobilis sp. nov., isolated from seawater.</title>
        <authorList>
            <person name="Cheng H."/>
            <person name="Wu Y.-H."/>
            <person name="Xu X.-W."/>
            <person name="Guo L.-L."/>
        </authorList>
    </citation>
    <scope>NUCLEOTIDE SEQUENCE [LARGE SCALE GENOMIC DNA]</scope>
    <source>
        <strain evidence="1 2">JN25</strain>
    </source>
</reference>
<dbReference type="OrthoDB" id="7617050at2"/>
<dbReference type="RefSeq" id="WP_119377242.1">
    <property type="nucleotide sequence ID" value="NZ_QWFX01000014.1"/>
</dbReference>
<dbReference type="EMBL" id="QWFX01000014">
    <property type="protein sequence ID" value="RIJ27128.1"/>
    <property type="molecule type" value="Genomic_DNA"/>
</dbReference>
<evidence type="ECO:0000313" key="1">
    <source>
        <dbReference type="EMBL" id="RIJ27128.1"/>
    </source>
</evidence>
<evidence type="ECO:0000313" key="2">
    <source>
        <dbReference type="Proteomes" id="UP000266385"/>
    </source>
</evidence>
<keyword evidence="2" id="KW-1185">Reference proteome</keyword>
<organism evidence="1 2">
    <name type="scientific">Henriciella mobilis</name>
    <dbReference type="NCBI Taxonomy" id="2305467"/>
    <lineage>
        <taxon>Bacteria</taxon>
        <taxon>Pseudomonadati</taxon>
        <taxon>Pseudomonadota</taxon>
        <taxon>Alphaproteobacteria</taxon>
        <taxon>Hyphomonadales</taxon>
        <taxon>Hyphomonadaceae</taxon>
        <taxon>Henriciella</taxon>
    </lineage>
</organism>
<proteinExistence type="predicted"/>
<sequence>MPVGLLIAIAYEISASSGPVDAALLATEAPETLRAAFTVELVSDRARRTFRYDPRLEGDARWQPVSARGEDDDLDEAAASWGAEAAPDGRLFPDDLRPSIGQRVDVADLGAAWRVSFRHNPSLNDTELDVWFADRVNAKAWLDPVSERFLRIDYDLPNPVRGPEGGRLTQFDQTYLLETEPNWGLSYVASYSVSLEAKGGFRTIRRHYTATVTSIEIFFANEQAKAEFTSQRQSASGPGLAAR</sequence>